<proteinExistence type="predicted"/>
<dbReference type="PANTHER" id="PTHR21521">
    <property type="entry name" value="AMUN, ISOFORM A"/>
    <property type="match status" value="1"/>
</dbReference>
<gene>
    <name evidence="3" type="primary">LOC117646440</name>
</gene>
<evidence type="ECO:0000313" key="3">
    <source>
        <dbReference type="RefSeq" id="XP_034243255.1"/>
    </source>
</evidence>
<evidence type="ECO:0000313" key="2">
    <source>
        <dbReference type="Proteomes" id="UP000515158"/>
    </source>
</evidence>
<protein>
    <submittedName>
        <fullName evidence="3">Uncharacterized protein LOC117646440</fullName>
    </submittedName>
</protein>
<dbReference type="OrthoDB" id="8249012at2759"/>
<accession>A0A6P8YZZ7</accession>
<dbReference type="KEGG" id="tpal:117646440"/>
<feature type="compositionally biased region" description="Basic and acidic residues" evidence="1">
    <location>
        <begin position="391"/>
        <end position="412"/>
    </location>
</feature>
<dbReference type="GeneID" id="117646440"/>
<organism evidence="3">
    <name type="scientific">Thrips palmi</name>
    <name type="common">Melon thrips</name>
    <dbReference type="NCBI Taxonomy" id="161013"/>
    <lineage>
        <taxon>Eukaryota</taxon>
        <taxon>Metazoa</taxon>
        <taxon>Ecdysozoa</taxon>
        <taxon>Arthropoda</taxon>
        <taxon>Hexapoda</taxon>
        <taxon>Insecta</taxon>
        <taxon>Pterygota</taxon>
        <taxon>Neoptera</taxon>
        <taxon>Paraneoptera</taxon>
        <taxon>Thysanoptera</taxon>
        <taxon>Terebrantia</taxon>
        <taxon>Thripoidea</taxon>
        <taxon>Thripidae</taxon>
        <taxon>Thrips</taxon>
    </lineage>
</organism>
<evidence type="ECO:0000256" key="1">
    <source>
        <dbReference type="SAM" id="MobiDB-lite"/>
    </source>
</evidence>
<dbReference type="RefSeq" id="XP_034243255.1">
    <property type="nucleotide sequence ID" value="XM_034387364.1"/>
</dbReference>
<dbReference type="PANTHER" id="PTHR21521:SF0">
    <property type="entry name" value="AMUN, ISOFORM A"/>
    <property type="match status" value="1"/>
</dbReference>
<dbReference type="InParanoid" id="A0A6P8YZZ7"/>
<keyword evidence="2" id="KW-1185">Reference proteome</keyword>
<feature type="compositionally biased region" description="Polar residues" evidence="1">
    <location>
        <begin position="353"/>
        <end position="364"/>
    </location>
</feature>
<reference evidence="3" key="1">
    <citation type="submission" date="2025-08" db="UniProtKB">
        <authorList>
            <consortium name="RefSeq"/>
        </authorList>
    </citation>
    <scope>IDENTIFICATION</scope>
    <source>
        <tissue evidence="3">Total insect</tissue>
    </source>
</reference>
<feature type="compositionally biased region" description="Low complexity" evidence="1">
    <location>
        <begin position="291"/>
        <end position="303"/>
    </location>
</feature>
<feature type="compositionally biased region" description="Polar residues" evidence="1">
    <location>
        <begin position="259"/>
        <end position="282"/>
    </location>
</feature>
<dbReference type="Proteomes" id="UP000515158">
    <property type="component" value="Unplaced"/>
</dbReference>
<dbReference type="AlphaFoldDB" id="A0A6P8YZZ7"/>
<feature type="compositionally biased region" description="Polar residues" evidence="1">
    <location>
        <begin position="312"/>
        <end position="327"/>
    </location>
</feature>
<name>A0A6P8YZZ7_THRPL</name>
<sequence length="412" mass="44855">MASVRDTATFFTEGSSNQFEHVLKLYPEALRLKAEKKVKKPEELIKLDNWYQNELPKRIKSRGKDAHLIHEELVQTMKWKQTRGKFYPQLSYLVKVNTPRAVMMETKKAFRKLPNLEQAITALSNLKGVGTTMASALLAAAAPEKAPFMADECLMAIPEIEGIDYTTKEYLNFVQHIQQTVERLNSEGNSVSWNPHNVELALWTHYVATELKPELLESIPSAVKNGKSHQNGDVGSTDLKTAVIDPSSEDSNLDPANGKSGSASVAASDTNVDENSTTSFTEDSMDKPLTPASGAAAPESASNGAGGEETNDSIATSDSATNDSTVVETAKFSQESATEEEESRSSVIEAKESSNSVEPASLNENVDVAVEVEPAEKRKSDDSEVPVAKKAKTEQDEDVKTETNAEVAEEAK</sequence>
<feature type="region of interest" description="Disordered" evidence="1">
    <location>
        <begin position="223"/>
        <end position="412"/>
    </location>
</feature>